<dbReference type="EMBL" id="BAAFJT010000014">
    <property type="protein sequence ID" value="GAB0195799.1"/>
    <property type="molecule type" value="Genomic_DNA"/>
</dbReference>
<accession>A0ABC9XE08</accession>
<feature type="region of interest" description="Disordered" evidence="1">
    <location>
        <begin position="1"/>
        <end position="29"/>
    </location>
</feature>
<evidence type="ECO:0000313" key="3">
    <source>
        <dbReference type="Proteomes" id="UP001623348"/>
    </source>
</evidence>
<evidence type="ECO:0000313" key="2">
    <source>
        <dbReference type="EMBL" id="GAB0195799.1"/>
    </source>
</evidence>
<dbReference type="AlphaFoldDB" id="A0ABC9XE08"/>
<comment type="caution">
    <text evidence="2">The sequence shown here is derived from an EMBL/GenBank/DDBJ whole genome shotgun (WGS) entry which is preliminary data.</text>
</comment>
<protein>
    <submittedName>
        <fullName evidence="2">Dihydropyrimidinase-related protein 3</fullName>
    </submittedName>
</protein>
<gene>
    <name evidence="2" type="ORF">GRJ2_002045200</name>
</gene>
<keyword evidence="3" id="KW-1185">Reference proteome</keyword>
<reference evidence="2 3" key="1">
    <citation type="submission" date="2024-06" db="EMBL/GenBank/DDBJ databases">
        <title>The draft genome of Grus japonensis, version 3.</title>
        <authorList>
            <person name="Nabeshima K."/>
            <person name="Suzuki S."/>
            <person name="Onuma M."/>
        </authorList>
    </citation>
    <scope>NUCLEOTIDE SEQUENCE [LARGE SCALE GENOMIC DNA]</scope>
    <source>
        <strain evidence="2 3">451A</strain>
    </source>
</reference>
<organism evidence="2 3">
    <name type="scientific">Grus japonensis</name>
    <name type="common">Japanese crane</name>
    <name type="synonym">Red-crowned crane</name>
    <dbReference type="NCBI Taxonomy" id="30415"/>
    <lineage>
        <taxon>Eukaryota</taxon>
        <taxon>Metazoa</taxon>
        <taxon>Chordata</taxon>
        <taxon>Craniata</taxon>
        <taxon>Vertebrata</taxon>
        <taxon>Euteleostomi</taxon>
        <taxon>Archelosauria</taxon>
        <taxon>Archosauria</taxon>
        <taxon>Dinosauria</taxon>
        <taxon>Saurischia</taxon>
        <taxon>Theropoda</taxon>
        <taxon>Coelurosauria</taxon>
        <taxon>Aves</taxon>
        <taxon>Neognathae</taxon>
        <taxon>Neoaves</taxon>
        <taxon>Gruiformes</taxon>
        <taxon>Gruidae</taxon>
        <taxon>Grus</taxon>
    </lineage>
</organism>
<feature type="compositionally biased region" description="Pro residues" evidence="1">
    <location>
        <begin position="57"/>
        <end position="91"/>
    </location>
</feature>
<proteinExistence type="predicted"/>
<feature type="region of interest" description="Disordered" evidence="1">
    <location>
        <begin position="46"/>
        <end position="104"/>
    </location>
</feature>
<sequence>MAAGGRRGGEELPVYLARPGAAATPRQKRGGLFCSVEGAFESKTLDFGALRVGQRRAPPPARPEPGPGPGPGPARPPAPTRTPASSAPPPTGSGSRTWPPRTTG</sequence>
<dbReference type="Proteomes" id="UP001623348">
    <property type="component" value="Unassembled WGS sequence"/>
</dbReference>
<name>A0ABC9XE08_GRUJA</name>
<evidence type="ECO:0000256" key="1">
    <source>
        <dbReference type="SAM" id="MobiDB-lite"/>
    </source>
</evidence>